<dbReference type="InterPro" id="IPR003959">
    <property type="entry name" value="ATPase_AAA_core"/>
</dbReference>
<keyword evidence="3" id="KW-1185">Reference proteome</keyword>
<dbReference type="InterPro" id="IPR027417">
    <property type="entry name" value="P-loop_NTPase"/>
</dbReference>
<dbReference type="Proteomes" id="UP001161017">
    <property type="component" value="Unassembled WGS sequence"/>
</dbReference>
<sequence length="322" mass="36161">MINQGLLVAIGMRYQVLDSAVDIFVKNFYRHYIQNGEDFISAAHIARHALQTQPTRRTKFNTDVQVTDYVTPIVAVSTDLAIRHLRLDHAGSTLAHVREKQMDIRGREGDILSLETKTAISTVLLIRASAGTGKTLLARHLCWWWKATGFVEDSVEIDCATVGGLGVQHIREKIDIGFGISSKHGSIDTETYLKRHKCLIVIDNLDAAQVDRESSSSQRALRIFLRKIKKSGNSIVLLLSRYEEQWVQTIANVIYPLNNLDMEASVQFATQGATRLPRSIRNGDRLDLRFLEQCMSLVDGNASAISILMREYNTSSDSFRSL</sequence>
<dbReference type="SUPFAM" id="SSF52540">
    <property type="entry name" value="P-loop containing nucleoside triphosphate hydrolases"/>
    <property type="match status" value="1"/>
</dbReference>
<dbReference type="Pfam" id="PF00004">
    <property type="entry name" value="AAA"/>
    <property type="match status" value="1"/>
</dbReference>
<gene>
    <name evidence="2" type="ORF">OHK93_004692</name>
</gene>
<name>A0AA43QWC8_9LECA</name>
<organism evidence="2 3">
    <name type="scientific">Ramalina farinacea</name>
    <dbReference type="NCBI Taxonomy" id="258253"/>
    <lineage>
        <taxon>Eukaryota</taxon>
        <taxon>Fungi</taxon>
        <taxon>Dikarya</taxon>
        <taxon>Ascomycota</taxon>
        <taxon>Pezizomycotina</taxon>
        <taxon>Lecanoromycetes</taxon>
        <taxon>OSLEUM clade</taxon>
        <taxon>Lecanoromycetidae</taxon>
        <taxon>Lecanorales</taxon>
        <taxon>Lecanorineae</taxon>
        <taxon>Ramalinaceae</taxon>
        <taxon>Ramalina</taxon>
    </lineage>
</organism>
<dbReference type="AlphaFoldDB" id="A0AA43QWC8"/>
<feature type="domain" description="ATPase AAA-type core" evidence="1">
    <location>
        <begin position="128"/>
        <end position="250"/>
    </location>
</feature>
<accession>A0AA43QWC8</accession>
<dbReference type="GO" id="GO:0005524">
    <property type="term" value="F:ATP binding"/>
    <property type="evidence" value="ECO:0007669"/>
    <property type="project" value="InterPro"/>
</dbReference>
<evidence type="ECO:0000259" key="1">
    <source>
        <dbReference type="Pfam" id="PF00004"/>
    </source>
</evidence>
<evidence type="ECO:0000313" key="3">
    <source>
        <dbReference type="Proteomes" id="UP001161017"/>
    </source>
</evidence>
<dbReference type="EMBL" id="JAPUFD010000022">
    <property type="protein sequence ID" value="MDI1492909.1"/>
    <property type="molecule type" value="Genomic_DNA"/>
</dbReference>
<proteinExistence type="predicted"/>
<dbReference type="GO" id="GO:0016887">
    <property type="term" value="F:ATP hydrolysis activity"/>
    <property type="evidence" value="ECO:0007669"/>
    <property type="project" value="InterPro"/>
</dbReference>
<protein>
    <recommendedName>
        <fullName evidence="1">ATPase AAA-type core domain-containing protein</fullName>
    </recommendedName>
</protein>
<comment type="caution">
    <text evidence="2">The sequence shown here is derived from an EMBL/GenBank/DDBJ whole genome shotgun (WGS) entry which is preliminary data.</text>
</comment>
<reference evidence="2" key="1">
    <citation type="journal article" date="2023" name="Genome Biol. Evol.">
        <title>First Whole Genome Sequence and Flow Cytometry Genome Size Data for the Lichen-Forming Fungus Ramalina farinacea (Ascomycota).</title>
        <authorList>
            <person name="Llewellyn T."/>
            <person name="Mian S."/>
            <person name="Hill R."/>
            <person name="Leitch I.J."/>
            <person name="Gaya E."/>
        </authorList>
    </citation>
    <scope>NUCLEOTIDE SEQUENCE</scope>
    <source>
        <strain evidence="2">LIQ254RAFAR</strain>
    </source>
</reference>
<evidence type="ECO:0000313" key="2">
    <source>
        <dbReference type="EMBL" id="MDI1492909.1"/>
    </source>
</evidence>
<dbReference type="Gene3D" id="3.40.50.300">
    <property type="entry name" value="P-loop containing nucleotide triphosphate hydrolases"/>
    <property type="match status" value="1"/>
</dbReference>